<name>A0A830F3H0_9EURY</name>
<reference evidence="1" key="1">
    <citation type="journal article" date="2014" name="Int. J. Syst. Evol. Microbiol.">
        <title>Complete genome sequence of Corynebacterium casei LMG S-19264T (=DSM 44701T), isolated from a smear-ripened cheese.</title>
        <authorList>
            <consortium name="US DOE Joint Genome Institute (JGI-PGF)"/>
            <person name="Walter F."/>
            <person name="Albersmeier A."/>
            <person name="Kalinowski J."/>
            <person name="Ruckert C."/>
        </authorList>
    </citation>
    <scope>NUCLEOTIDE SEQUENCE</scope>
    <source>
        <strain evidence="1">JCM 19018</strain>
    </source>
</reference>
<protein>
    <recommendedName>
        <fullName evidence="3">DNA-binding protein</fullName>
    </recommendedName>
</protein>
<gene>
    <name evidence="1" type="ORF">GCM10009067_33870</name>
</gene>
<evidence type="ECO:0000313" key="1">
    <source>
        <dbReference type="EMBL" id="GGK78778.1"/>
    </source>
</evidence>
<accession>A0A830F3H0</accession>
<dbReference type="InterPro" id="IPR036388">
    <property type="entry name" value="WH-like_DNA-bd_sf"/>
</dbReference>
<sequence length="104" mass="11949">MPTIFAMKETDDSILDILSQTAIPVQRGTILWYINANEEFPDTARTTFYRRTGRLVYADLVTEIDERFFELADYGERYLSDELSAAEEMEISKRMGEGPPNVDS</sequence>
<proteinExistence type="predicted"/>
<dbReference type="Proteomes" id="UP000614221">
    <property type="component" value="Unassembled WGS sequence"/>
</dbReference>
<comment type="caution">
    <text evidence="1">The sequence shown here is derived from an EMBL/GenBank/DDBJ whole genome shotgun (WGS) entry which is preliminary data.</text>
</comment>
<evidence type="ECO:0008006" key="3">
    <source>
        <dbReference type="Google" id="ProtNLM"/>
    </source>
</evidence>
<dbReference type="Gene3D" id="1.10.10.10">
    <property type="entry name" value="Winged helix-like DNA-binding domain superfamily/Winged helix DNA-binding domain"/>
    <property type="match status" value="1"/>
</dbReference>
<dbReference type="EMBL" id="BMPD01000007">
    <property type="protein sequence ID" value="GGK78778.1"/>
    <property type="molecule type" value="Genomic_DNA"/>
</dbReference>
<dbReference type="AlphaFoldDB" id="A0A830F3H0"/>
<evidence type="ECO:0000313" key="2">
    <source>
        <dbReference type="Proteomes" id="UP000614221"/>
    </source>
</evidence>
<organism evidence="1 2">
    <name type="scientific">Haloarcula sebkhae</name>
    <dbReference type="NCBI Taxonomy" id="932660"/>
    <lineage>
        <taxon>Archaea</taxon>
        <taxon>Methanobacteriati</taxon>
        <taxon>Methanobacteriota</taxon>
        <taxon>Stenosarchaea group</taxon>
        <taxon>Halobacteria</taxon>
        <taxon>Halobacteriales</taxon>
        <taxon>Haloarculaceae</taxon>
        <taxon>Haloarcula</taxon>
    </lineage>
</organism>
<reference evidence="1" key="2">
    <citation type="submission" date="2020-09" db="EMBL/GenBank/DDBJ databases">
        <authorList>
            <person name="Sun Q."/>
            <person name="Ohkuma M."/>
        </authorList>
    </citation>
    <scope>NUCLEOTIDE SEQUENCE</scope>
    <source>
        <strain evidence="1">JCM 19018</strain>
    </source>
</reference>